<dbReference type="InterPro" id="IPR016163">
    <property type="entry name" value="Ald_DH_C"/>
</dbReference>
<protein>
    <submittedName>
        <fullName evidence="3">Aldehyde dehydrogenase family protein</fullName>
    </submittedName>
</protein>
<comment type="caution">
    <text evidence="3">The sequence shown here is derived from an EMBL/GenBank/DDBJ whole genome shotgun (WGS) entry which is preliminary data.</text>
</comment>
<dbReference type="Gene3D" id="3.40.605.10">
    <property type="entry name" value="Aldehyde Dehydrogenase, Chain A, domain 1"/>
    <property type="match status" value="1"/>
</dbReference>
<gene>
    <name evidence="3" type="ORF">LJD61_12860</name>
</gene>
<keyword evidence="1" id="KW-0560">Oxidoreductase</keyword>
<dbReference type="EMBL" id="JAJEKE010000012">
    <property type="protein sequence ID" value="MCQ1530437.1"/>
    <property type="molecule type" value="Genomic_DNA"/>
</dbReference>
<feature type="domain" description="Aldehyde dehydrogenase" evidence="2">
    <location>
        <begin position="4"/>
        <end position="265"/>
    </location>
</feature>
<dbReference type="Pfam" id="PF00171">
    <property type="entry name" value="Aldedh"/>
    <property type="match status" value="1"/>
</dbReference>
<evidence type="ECO:0000313" key="4">
    <source>
        <dbReference type="Proteomes" id="UP001651880"/>
    </source>
</evidence>
<accession>A0ABT1NGT4</accession>
<dbReference type="Proteomes" id="UP001651880">
    <property type="component" value="Unassembled WGS sequence"/>
</dbReference>
<dbReference type="InterPro" id="IPR015590">
    <property type="entry name" value="Aldehyde_DH_dom"/>
</dbReference>
<evidence type="ECO:0000313" key="3">
    <source>
        <dbReference type="EMBL" id="MCQ1530437.1"/>
    </source>
</evidence>
<organism evidence="3 4">
    <name type="scientific">Lutispora saccharofermentans</name>
    <dbReference type="NCBI Taxonomy" id="3024236"/>
    <lineage>
        <taxon>Bacteria</taxon>
        <taxon>Bacillati</taxon>
        <taxon>Bacillota</taxon>
        <taxon>Clostridia</taxon>
        <taxon>Lutisporales</taxon>
        <taxon>Lutisporaceae</taxon>
        <taxon>Lutispora</taxon>
    </lineage>
</organism>
<proteinExistence type="predicted"/>
<dbReference type="SUPFAM" id="SSF53720">
    <property type="entry name" value="ALDH-like"/>
    <property type="match status" value="1"/>
</dbReference>
<dbReference type="PANTHER" id="PTHR11699">
    <property type="entry name" value="ALDEHYDE DEHYDROGENASE-RELATED"/>
    <property type="match status" value="1"/>
</dbReference>
<evidence type="ECO:0000256" key="1">
    <source>
        <dbReference type="ARBA" id="ARBA00023002"/>
    </source>
</evidence>
<dbReference type="CDD" id="cd07122">
    <property type="entry name" value="ALDH_F20_ACDH"/>
    <property type="match status" value="1"/>
</dbReference>
<dbReference type="Gene3D" id="3.40.309.10">
    <property type="entry name" value="Aldehyde Dehydrogenase, Chain A, domain 2"/>
    <property type="match status" value="1"/>
</dbReference>
<sequence>MDNQAIAQELVEKAKVALKQIESYTQEQVDELVYAACLTFREHADELSTEVVEETGLGNVEDKRIKNFGTADTMWQNLKGKKSVGIIDRDEENGLIYVASPKGVIISVAPTTNPNITALCNAVFAIKGRNTVVVSPHPRAKKTTKHTIDLIRETFKKMGAPEDIIQMATEPSVELTQELMKAGDVVVATGGMAMVKSAYSSGKPAFGVGAGNVQTVVDRGFDYDEACAQIVESRSFDNGLICAGNQSIIFPAEDEERIVAGLKKNNAYYMDDPVEADKFREFLFPDGKHINSKAVGQSAVKLAEMAGMAIPDGTRAIAVRGSKIGAEDALCGEKMCPVLVILPYHTFEEAVEIAKTNLLYQGAGHSAVIHTNDDAKVEYMGTHLPVSRLLVNQPGIAAAGTNPVFINGLNATTSLGCGSWGNNSISENLTYKHLINISRIAYRKPGAKPATQEEIWG</sequence>
<evidence type="ECO:0000259" key="2">
    <source>
        <dbReference type="Pfam" id="PF00171"/>
    </source>
</evidence>
<name>A0ABT1NGT4_9FIRM</name>
<dbReference type="RefSeq" id="WP_255227963.1">
    <property type="nucleotide sequence ID" value="NZ_JAJEKE010000012.1"/>
</dbReference>
<dbReference type="InterPro" id="IPR016162">
    <property type="entry name" value="Ald_DH_N"/>
</dbReference>
<dbReference type="InterPro" id="IPR016161">
    <property type="entry name" value="Ald_DH/histidinol_DH"/>
</dbReference>
<reference evidence="3 4" key="1">
    <citation type="submission" date="2021-10" db="EMBL/GenBank/DDBJ databases">
        <title>Lutispora strain m25 sp. nov., a thermophilic, non-spore-forming bacterium isolated from a lab-scale methanogenic bioreactor digesting anaerobic sludge.</title>
        <authorList>
            <person name="El Houari A."/>
            <person name="Mcdonald J."/>
        </authorList>
    </citation>
    <scope>NUCLEOTIDE SEQUENCE [LARGE SCALE GENOMIC DNA]</scope>
    <source>
        <strain evidence="4">m25</strain>
    </source>
</reference>
<keyword evidence="4" id="KW-1185">Reference proteome</keyword>